<dbReference type="Proteomes" id="UP000270411">
    <property type="component" value="Plasmid unnamed1"/>
</dbReference>
<dbReference type="KEGG" id="cpau:EHF44_00695"/>
<organism evidence="1 2">
    <name type="scientific">Cupriavidus pauculus</name>
    <dbReference type="NCBI Taxonomy" id="82633"/>
    <lineage>
        <taxon>Bacteria</taxon>
        <taxon>Pseudomonadati</taxon>
        <taxon>Pseudomonadota</taxon>
        <taxon>Betaproteobacteria</taxon>
        <taxon>Burkholderiales</taxon>
        <taxon>Burkholderiaceae</taxon>
        <taxon>Cupriavidus</taxon>
    </lineage>
</organism>
<keyword evidence="1" id="KW-0614">Plasmid</keyword>
<dbReference type="AlphaFoldDB" id="A0A3G8GVV0"/>
<accession>A0A3G8GVV0</accession>
<dbReference type="EMBL" id="CP033968">
    <property type="protein sequence ID" value="AZG12214.1"/>
    <property type="molecule type" value="Genomic_DNA"/>
</dbReference>
<dbReference type="OrthoDB" id="6908629at2"/>
<protein>
    <submittedName>
        <fullName evidence="1">Uncharacterized protein</fullName>
    </submittedName>
</protein>
<evidence type="ECO:0000313" key="2">
    <source>
        <dbReference type="Proteomes" id="UP000270411"/>
    </source>
</evidence>
<geneLocation type="plasmid" evidence="1">
    <name>unnamed1</name>
</geneLocation>
<reference evidence="2" key="1">
    <citation type="submission" date="2018-11" db="EMBL/GenBank/DDBJ databases">
        <title>FDA dAtabase for Regulatory Grade micrObial Sequences (FDA-ARGOS): Supporting development and validation of Infectious Disease Dx tests.</title>
        <authorList>
            <person name="Goldberg B."/>
            <person name="Campos J."/>
            <person name="Tallon L."/>
            <person name="Sadzewicz L."/>
            <person name="Zhao X."/>
            <person name="Vavikolanu K."/>
            <person name="Mehta A."/>
            <person name="Aluvathingal J."/>
            <person name="Nadendla S."/>
            <person name="Geyer C."/>
            <person name="Nandy P."/>
            <person name="Yan Y."/>
            <person name="Sichtig H."/>
        </authorList>
    </citation>
    <scope>NUCLEOTIDE SEQUENCE [LARGE SCALE GENOMIC DNA]</scope>
    <source>
        <strain evidence="2">FDAARGOS_614</strain>
        <plasmid evidence="2">unnamed1</plasmid>
    </source>
</reference>
<gene>
    <name evidence="1" type="ORF">EHF44_00695</name>
</gene>
<proteinExistence type="predicted"/>
<sequence>MIKLADNTFKERDLLERAMRNLRAIAPRRGEIRWVLVHQLFSTGSTVSAAICREFGYDPDEKVKP</sequence>
<name>A0A3G8GVV0_9BURK</name>
<evidence type="ECO:0000313" key="1">
    <source>
        <dbReference type="EMBL" id="AZG12214.1"/>
    </source>
</evidence>